<dbReference type="PANTHER" id="PTHR43172">
    <property type="entry name" value="ADENYLOSUCCINATE LYASE"/>
    <property type="match status" value="1"/>
</dbReference>
<dbReference type="Pfam" id="PF00206">
    <property type="entry name" value="Lyase_1"/>
    <property type="match status" value="1"/>
</dbReference>
<dbReference type="PANTHER" id="PTHR43172:SF2">
    <property type="entry name" value="ADENYLOSUCCINATE LYASE C-TERMINAL DOMAIN-CONTAINING PROTEIN"/>
    <property type="match status" value="1"/>
</dbReference>
<evidence type="ECO:0000256" key="1">
    <source>
        <dbReference type="ARBA" id="ARBA00034772"/>
    </source>
</evidence>
<evidence type="ECO:0000259" key="2">
    <source>
        <dbReference type="SMART" id="SM00998"/>
    </source>
</evidence>
<evidence type="ECO:0000313" key="4">
    <source>
        <dbReference type="Proteomes" id="UP001345013"/>
    </source>
</evidence>
<sequence>MSSVQDSVVFRNILSHPLTAEIWSDRTRTKYYLDFEAALAKAQVLLSIIPQDAAEAIVDACSDVDNLIDWDLLRQQTESIGYPILGVVKQLVARVNEQSPAGEQWGEWSHWGATTQDLTDTASVLQIRDTLTLIEQFLDRIITALRDLSEKHKTTPMAGRSNLQQAVPISAGFKFARLLATFLRHKDRLKELRKRMLVLSFGGAAGTLATLSPDGSDDVGLRCEEELAKELGLEVPDIAWHTERDRIAEFGFFCTLVTGTCAKFGLDLKLEMQTEVNEMREPYAPHRGSSSTMPQKRNPIGSVYITATAATVRQLSAALSESMVGDHERATGPWEIEWIVLPQISTLTSACLRHTAENLEGLEVDEDNMKRNLDISKGAIVSEAVMMGLGPTLGRQRAHDIVYDLCRESNLSGKPLLELLDGNEDIDLPRKELERLCSAQNYLGYSEKMTDRVLALCGER</sequence>
<comment type="caution">
    <text evidence="3">The sequence shown here is derived from an EMBL/GenBank/DDBJ whole genome shotgun (WGS) entry which is preliminary data.</text>
</comment>
<comment type="similarity">
    <text evidence="1">Belongs to the class-II fumarase/aspartase family.</text>
</comment>
<dbReference type="CDD" id="cd01597">
    <property type="entry name" value="pCLME"/>
    <property type="match status" value="1"/>
</dbReference>
<dbReference type="PRINTS" id="PR00149">
    <property type="entry name" value="FUMRATELYASE"/>
</dbReference>
<dbReference type="SMART" id="SM00998">
    <property type="entry name" value="ADSL_C"/>
    <property type="match status" value="1"/>
</dbReference>
<reference evidence="3 4" key="1">
    <citation type="submission" date="2023-08" db="EMBL/GenBank/DDBJ databases">
        <title>Black Yeasts Isolated from many extreme environments.</title>
        <authorList>
            <person name="Coleine C."/>
            <person name="Stajich J.E."/>
            <person name="Selbmann L."/>
        </authorList>
    </citation>
    <scope>NUCLEOTIDE SEQUENCE [LARGE SCALE GENOMIC DNA]</scope>
    <source>
        <strain evidence="3 4">CCFEE 5885</strain>
    </source>
</reference>
<dbReference type="EMBL" id="JAVRRG010000083">
    <property type="protein sequence ID" value="KAK5087731.1"/>
    <property type="molecule type" value="Genomic_DNA"/>
</dbReference>
<dbReference type="Gene3D" id="1.20.200.10">
    <property type="entry name" value="Fumarase/aspartase (Central domain)"/>
    <property type="match status" value="1"/>
</dbReference>
<name>A0ABR0K5Z9_9EURO</name>
<dbReference type="Proteomes" id="UP001345013">
    <property type="component" value="Unassembled WGS sequence"/>
</dbReference>
<accession>A0ABR0K5Z9</accession>
<keyword evidence="4" id="KW-1185">Reference proteome</keyword>
<organism evidence="3 4">
    <name type="scientific">Lithohypha guttulata</name>
    <dbReference type="NCBI Taxonomy" id="1690604"/>
    <lineage>
        <taxon>Eukaryota</taxon>
        <taxon>Fungi</taxon>
        <taxon>Dikarya</taxon>
        <taxon>Ascomycota</taxon>
        <taxon>Pezizomycotina</taxon>
        <taxon>Eurotiomycetes</taxon>
        <taxon>Chaetothyriomycetidae</taxon>
        <taxon>Chaetothyriales</taxon>
        <taxon>Trichomeriaceae</taxon>
        <taxon>Lithohypha</taxon>
    </lineage>
</organism>
<evidence type="ECO:0000313" key="3">
    <source>
        <dbReference type="EMBL" id="KAK5087731.1"/>
    </source>
</evidence>
<proteinExistence type="inferred from homology"/>
<dbReference type="Pfam" id="PF10397">
    <property type="entry name" value="ADSL_C"/>
    <property type="match status" value="1"/>
</dbReference>
<protein>
    <recommendedName>
        <fullName evidence="2">Adenylosuccinate lyase C-terminal domain-containing protein</fullName>
    </recommendedName>
</protein>
<dbReference type="InterPro" id="IPR000362">
    <property type="entry name" value="Fumarate_lyase_fam"/>
</dbReference>
<dbReference type="PRINTS" id="PR00145">
    <property type="entry name" value="ARGSUCLYASE"/>
</dbReference>
<dbReference type="Gene3D" id="1.10.40.30">
    <property type="entry name" value="Fumarase/aspartase (C-terminal domain)"/>
    <property type="match status" value="1"/>
</dbReference>
<dbReference type="InterPro" id="IPR022761">
    <property type="entry name" value="Fumarate_lyase_N"/>
</dbReference>
<gene>
    <name evidence="3" type="ORF">LTR24_006441</name>
</gene>
<dbReference type="InterPro" id="IPR019468">
    <property type="entry name" value="AdenyloSucc_lyase_C"/>
</dbReference>
<feature type="domain" description="Adenylosuccinate lyase C-terminal" evidence="2">
    <location>
        <begin position="377"/>
        <end position="454"/>
    </location>
</feature>
<dbReference type="SUPFAM" id="SSF48557">
    <property type="entry name" value="L-aspartase-like"/>
    <property type="match status" value="1"/>
</dbReference>
<dbReference type="InterPro" id="IPR008948">
    <property type="entry name" value="L-Aspartase-like"/>
</dbReference>